<dbReference type="OrthoDB" id="3907744at2759"/>
<dbReference type="InterPro" id="IPR038883">
    <property type="entry name" value="AN11006-like"/>
</dbReference>
<evidence type="ECO:0000313" key="2">
    <source>
        <dbReference type="Proteomes" id="UP000316270"/>
    </source>
</evidence>
<accession>A0A517LK71</accession>
<name>A0A517LK71_9PEZI</name>
<dbReference type="AlphaFoldDB" id="A0A517LK71"/>
<proteinExistence type="predicted"/>
<evidence type="ECO:0008006" key="3">
    <source>
        <dbReference type="Google" id="ProtNLM"/>
    </source>
</evidence>
<dbReference type="PANTHER" id="PTHR42085">
    <property type="entry name" value="F-BOX DOMAIN-CONTAINING PROTEIN"/>
    <property type="match status" value="1"/>
</dbReference>
<evidence type="ECO:0000313" key="1">
    <source>
        <dbReference type="EMBL" id="QDS76042.1"/>
    </source>
</evidence>
<keyword evidence="2" id="KW-1185">Reference proteome</keyword>
<sequence length="442" mass="50164">MQIEEMTGAEAEELKCSARGGVHLSTAKTPSTSTLSFHPPLTSLPFISFSSPYAEPIHKTTQYGANQLKDFRLETAQESIHQGIAQEKGSASSNPSRASLLGLPLELRLQILGYLLPDVPTIPLRSDDYAKIHPTSLSAAHINFFESIQRLHAGGPYPAIVQRFLMESGYKPLRQDLERSYPDILRVSRQIYSEAKDSLYRERIFEAIIDKECMALCDQIHYTPLMRGNATERRKALYENPGHLSILAPNIESLRLYLNFSLGKKCHRELKYSLCRLVNALAASGSLKHLSIIVRVVRKGDDTLEKIIEEDECSLERLLTSFDLLRNLDTSEITIQDSDDEPGSLAVSADFEEFCATLRDALCRDEAVDEQPSYPDAFLEYCRKYWYLFDEMRDGFEDQSLLNQAWRACKNGDLDTFDLISQETRIREKAVFHNKASIRLRV</sequence>
<dbReference type="EMBL" id="CP042198">
    <property type="protein sequence ID" value="QDS76042.1"/>
    <property type="molecule type" value="Genomic_DNA"/>
</dbReference>
<reference evidence="1 2" key="1">
    <citation type="submission" date="2019-07" db="EMBL/GenBank/DDBJ databases">
        <title>Finished genome of Venturia effusa.</title>
        <authorList>
            <person name="Young C.A."/>
            <person name="Cox M.P."/>
            <person name="Ganley A.R.D."/>
            <person name="David W.J."/>
        </authorList>
    </citation>
    <scope>NUCLEOTIDE SEQUENCE [LARGE SCALE GENOMIC DNA]</scope>
    <source>
        <strain evidence="2">albino</strain>
    </source>
</reference>
<dbReference type="PANTHER" id="PTHR42085:SF2">
    <property type="entry name" value="F-BOX DOMAIN-CONTAINING PROTEIN"/>
    <property type="match status" value="1"/>
</dbReference>
<dbReference type="Proteomes" id="UP000316270">
    <property type="component" value="Chromosome 14"/>
</dbReference>
<gene>
    <name evidence="1" type="ORF">FKW77_005333</name>
</gene>
<organism evidence="1 2">
    <name type="scientific">Venturia effusa</name>
    <dbReference type="NCBI Taxonomy" id="50376"/>
    <lineage>
        <taxon>Eukaryota</taxon>
        <taxon>Fungi</taxon>
        <taxon>Dikarya</taxon>
        <taxon>Ascomycota</taxon>
        <taxon>Pezizomycotina</taxon>
        <taxon>Dothideomycetes</taxon>
        <taxon>Pleosporomycetidae</taxon>
        <taxon>Venturiales</taxon>
        <taxon>Venturiaceae</taxon>
        <taxon>Venturia</taxon>
    </lineage>
</organism>
<protein>
    <recommendedName>
        <fullName evidence="3">F-box domain-containing protein</fullName>
    </recommendedName>
</protein>